<dbReference type="EMBL" id="QUSY01000308">
    <property type="protein sequence ID" value="RHY30510.1"/>
    <property type="molecule type" value="Genomic_DNA"/>
</dbReference>
<dbReference type="InterPro" id="IPR001229">
    <property type="entry name" value="Jacalin-like_lectin_dom"/>
</dbReference>
<dbReference type="AlphaFoldDB" id="A0A3R6WMP5"/>
<dbReference type="Gene3D" id="2.100.10.30">
    <property type="entry name" value="Jacalin-like lectin domain"/>
    <property type="match status" value="1"/>
</dbReference>
<evidence type="ECO:0000313" key="4">
    <source>
        <dbReference type="Proteomes" id="UP000285060"/>
    </source>
</evidence>
<sequence>MDLQRREKQQETTEKLAAEFPIPKWYDLSLPVLPVDAIVSAAAPTSNSPFKPRMSRMNTALQLDIVRQQVSSSLDPAHPQHDLYDSLSDEEGDNDDVVAYTHDGDPPSERDTNHAPPRRKTPMPNVLVDHVPGAASTEVATMGMHRRQTMADIGLFAETYLKKKFFKRWDAIEFAFSGACVRAHAGERLTGTVGGDLSQAQVERVLQSNGVVSTEMDVDRIRSDIHTYMTTHAIDADDATDFISDAVHFHVKKDDDDDGVVPRFISLAMLRDMFYPKDPTAIAQWTAELQAEKKAAADEQTDRNRQRDMLERKIKQRLQTTAQGMVRVLDRFDFMHAAWPSATVKAATTDQLFKVIFHRKRKAAAAALLFETQDKSATHGSRHHSNNHEECQDDANHAHRSVPVVLNALLQTYGRNRGLDDVDLEDAAHVFHDVAANAIQNGARQYFARQATFWFPERQEFFAFQLKKRVFRNWRDRARQLRHQRHVVFRKFVAWRYRMLLATRYRELYRICFWPLYVWKRYVQFVLLSRGKALFLRRVVHTYVQLRIVHIRRRKYLCFHGVLAKTADAWDGDSAHEKVPLTRMMESHLGSKIKLKSHTHELGMAMYIKYRKKDRQAIQAMAMVFKRVAPMVFRLWVLHRELKKRGRFATELGLFRLLSEHFSTWLRFLLHRKHQEALRRASSKRLRDKVQDVNAQAAHDEPNDAQPPISKRALQWRADREWRDAGTRIAQAAVDAIDLAAMLHTLAQQRVDSTHRFAAIEAHLADAKQAEARLQHEEETKSAGMRFAYWEAHIDRFHTLKSMWHMWRKWIAFIRYRAQYESPGLARNMQRRRVLVSKFEGYLVDQDFMLIPTVLDKKLSYNSYKAVFVRWVEWTQLAHASNAMIRHFRARVERRPTADIERVRSSLWSKRKHLVSRRIRKVLSACDRKLRLSVCSNPTLKHLFAMHSKDIMKRLNLENRLMFVAYNERQVHHYEERLSPLMGGEIGQRFEYADVVPFGHIHQVNVICGKSVDGIAVLVKSYNRTTEGKIHGNPFGNSSIFLLGPGELLIAIEGYATQSTILGIRFGTTQGRWSKWYGRADAGLPFLLRGEEGEEIVGLHGYAAKDSVNGLGVCFRRTTEHNVFEGLWLDHVGHKFEAPTNDTPSALTDPPGNDRIHV</sequence>
<reference evidence="3 4" key="1">
    <citation type="submission" date="2018-08" db="EMBL/GenBank/DDBJ databases">
        <title>Aphanomyces genome sequencing and annotation.</title>
        <authorList>
            <person name="Minardi D."/>
            <person name="Oidtmann B."/>
            <person name="Van Der Giezen M."/>
            <person name="Studholme D.J."/>
        </authorList>
    </citation>
    <scope>NUCLEOTIDE SEQUENCE [LARGE SCALE GENOMIC DNA]</scope>
    <source>
        <strain evidence="3 4">NJM0002</strain>
    </source>
</reference>
<feature type="domain" description="Jacalin-type lectin" evidence="2">
    <location>
        <begin position="976"/>
        <end position="1117"/>
    </location>
</feature>
<organism evidence="3 4">
    <name type="scientific">Aphanomyces invadans</name>
    <dbReference type="NCBI Taxonomy" id="157072"/>
    <lineage>
        <taxon>Eukaryota</taxon>
        <taxon>Sar</taxon>
        <taxon>Stramenopiles</taxon>
        <taxon>Oomycota</taxon>
        <taxon>Saprolegniomycetes</taxon>
        <taxon>Saprolegniales</taxon>
        <taxon>Verrucalvaceae</taxon>
        <taxon>Aphanomyces</taxon>
    </lineage>
</organism>
<proteinExistence type="predicted"/>
<dbReference type="Proteomes" id="UP000285060">
    <property type="component" value="Unassembled WGS sequence"/>
</dbReference>
<dbReference type="PROSITE" id="PS51752">
    <property type="entry name" value="JACALIN_LECTIN"/>
    <property type="match status" value="1"/>
</dbReference>
<feature type="compositionally biased region" description="Basic and acidic residues" evidence="1">
    <location>
        <begin position="102"/>
        <end position="113"/>
    </location>
</feature>
<dbReference type="VEuPathDB" id="FungiDB:H310_11297"/>
<dbReference type="InterPro" id="IPR036404">
    <property type="entry name" value="Jacalin-like_lectin_dom_sf"/>
</dbReference>
<evidence type="ECO:0000259" key="2">
    <source>
        <dbReference type="PROSITE" id="PS51752"/>
    </source>
</evidence>
<feature type="region of interest" description="Disordered" evidence="1">
    <location>
        <begin position="1139"/>
        <end position="1158"/>
    </location>
</feature>
<dbReference type="SUPFAM" id="SSF51101">
    <property type="entry name" value="Mannose-binding lectins"/>
    <property type="match status" value="1"/>
</dbReference>
<feature type="region of interest" description="Disordered" evidence="1">
    <location>
        <begin position="682"/>
        <end position="710"/>
    </location>
</feature>
<comment type="caution">
    <text evidence="3">The sequence shown here is derived from an EMBL/GenBank/DDBJ whole genome shotgun (WGS) entry which is preliminary data.</text>
</comment>
<accession>A0A3R6WMP5</accession>
<evidence type="ECO:0000313" key="3">
    <source>
        <dbReference type="EMBL" id="RHY30510.1"/>
    </source>
</evidence>
<keyword evidence="4" id="KW-1185">Reference proteome</keyword>
<dbReference type="Pfam" id="PF01419">
    <property type="entry name" value="Jacalin"/>
    <property type="match status" value="1"/>
</dbReference>
<protein>
    <recommendedName>
        <fullName evidence="2">Jacalin-type lectin domain-containing protein</fullName>
    </recommendedName>
</protein>
<gene>
    <name evidence="3" type="ORF">DYB32_004257</name>
</gene>
<feature type="region of interest" description="Disordered" evidence="1">
    <location>
        <begin position="71"/>
        <end position="125"/>
    </location>
</feature>
<feature type="compositionally biased region" description="Acidic residues" evidence="1">
    <location>
        <begin position="87"/>
        <end position="96"/>
    </location>
</feature>
<evidence type="ECO:0000256" key="1">
    <source>
        <dbReference type="SAM" id="MobiDB-lite"/>
    </source>
</evidence>
<name>A0A3R6WMP5_9STRA</name>
<dbReference type="SMART" id="SM00915">
    <property type="entry name" value="Jacalin"/>
    <property type="match status" value="1"/>
</dbReference>